<dbReference type="RefSeq" id="WP_423248836.1">
    <property type="nucleotide sequence ID" value="NZ_CACRUQ010000021.1"/>
</dbReference>
<sequence length="45" mass="5456">MHEQFVDQCITDDDYLKRIFDYVRQFDEEQDGESLKSSIDKILNK</sequence>
<dbReference type="AlphaFoldDB" id="A0A6N3EGL6"/>
<name>A0A6N3EGL6_9FIRM</name>
<accession>A0A6N3EGL6</accession>
<dbReference type="EMBL" id="CACRUQ010000021">
    <property type="protein sequence ID" value="VYU39962.1"/>
    <property type="molecule type" value="Genomic_DNA"/>
</dbReference>
<gene>
    <name evidence="1" type="ORF">RTLFYP15_02312</name>
</gene>
<reference evidence="1" key="1">
    <citation type="submission" date="2019-11" db="EMBL/GenBank/DDBJ databases">
        <authorList>
            <person name="Feng L."/>
        </authorList>
    </citation>
    <scope>NUCLEOTIDE SEQUENCE</scope>
    <source>
        <strain evidence="1">RtorquesLFYP15</strain>
    </source>
</reference>
<proteinExistence type="predicted"/>
<evidence type="ECO:0000313" key="1">
    <source>
        <dbReference type="EMBL" id="VYU39962.1"/>
    </source>
</evidence>
<protein>
    <submittedName>
        <fullName evidence="1">Uncharacterized protein</fullName>
    </submittedName>
</protein>
<organism evidence="1">
    <name type="scientific">[Ruminococcus] torques</name>
    <dbReference type="NCBI Taxonomy" id="33039"/>
    <lineage>
        <taxon>Bacteria</taxon>
        <taxon>Bacillati</taxon>
        <taxon>Bacillota</taxon>
        <taxon>Clostridia</taxon>
        <taxon>Lachnospirales</taxon>
        <taxon>Lachnospiraceae</taxon>
        <taxon>Mediterraneibacter</taxon>
    </lineage>
</organism>